<evidence type="ECO:0000256" key="5">
    <source>
        <dbReference type="ARBA" id="ARBA00022989"/>
    </source>
</evidence>
<organism evidence="9 10">
    <name type="scientific">Desulfatitalea alkaliphila</name>
    <dbReference type="NCBI Taxonomy" id="2929485"/>
    <lineage>
        <taxon>Bacteria</taxon>
        <taxon>Pseudomonadati</taxon>
        <taxon>Thermodesulfobacteriota</taxon>
        <taxon>Desulfobacteria</taxon>
        <taxon>Desulfobacterales</taxon>
        <taxon>Desulfosarcinaceae</taxon>
        <taxon>Desulfatitalea</taxon>
    </lineage>
</organism>
<feature type="transmembrane region" description="Helical" evidence="7">
    <location>
        <begin position="50"/>
        <end position="77"/>
    </location>
</feature>
<protein>
    <submittedName>
        <fullName evidence="9">ABC transporter permease subunit</fullName>
    </submittedName>
</protein>
<evidence type="ECO:0000256" key="1">
    <source>
        <dbReference type="ARBA" id="ARBA00004651"/>
    </source>
</evidence>
<keyword evidence="5 7" id="KW-1133">Transmembrane helix</keyword>
<keyword evidence="2 7" id="KW-0813">Transport</keyword>
<feature type="transmembrane region" description="Helical" evidence="7">
    <location>
        <begin position="212"/>
        <end position="231"/>
    </location>
</feature>
<dbReference type="EMBL" id="JALJRB010000003">
    <property type="protein sequence ID" value="MCJ8499753.1"/>
    <property type="molecule type" value="Genomic_DNA"/>
</dbReference>
<evidence type="ECO:0000256" key="2">
    <source>
        <dbReference type="ARBA" id="ARBA00022448"/>
    </source>
</evidence>
<dbReference type="SUPFAM" id="SSF161098">
    <property type="entry name" value="MetI-like"/>
    <property type="match status" value="1"/>
</dbReference>
<feature type="transmembrane region" description="Helical" evidence="7">
    <location>
        <begin position="98"/>
        <end position="124"/>
    </location>
</feature>
<comment type="subcellular location">
    <subcellularLocation>
        <location evidence="1 7">Cell membrane</location>
        <topology evidence="1 7">Multi-pass membrane protein</topology>
    </subcellularLocation>
</comment>
<evidence type="ECO:0000259" key="8">
    <source>
        <dbReference type="PROSITE" id="PS50928"/>
    </source>
</evidence>
<dbReference type="Gene3D" id="1.10.3720.10">
    <property type="entry name" value="MetI-like"/>
    <property type="match status" value="1"/>
</dbReference>
<keyword evidence="4 7" id="KW-0812">Transmembrane</keyword>
<dbReference type="PROSITE" id="PS50928">
    <property type="entry name" value="ABC_TM1"/>
    <property type="match status" value="1"/>
</dbReference>
<keyword evidence="3" id="KW-1003">Cell membrane</keyword>
<sequence>MIAFGFSAAVLATIWTLLTLLYGAHLVPSPLATLGCLVGMVREPAMWGHVAITLFRGLFAVALTLVMALVTGLAAGLSHRTMSLISPLVAALQATPPILWVTLLMVWVGTGSAVPVLVVIASLYPPLFLNVAQGTAALDHRLFAMARVYRVPPLRVLKDLLLPGIHSHLLGGLSHVLASCWKVTAVAEFLASGQGIGARIYWAYRMLEMEQLFAWAVVLVSIGMCIEFGLIRPLRRAAEAGRATSA</sequence>
<evidence type="ECO:0000313" key="9">
    <source>
        <dbReference type="EMBL" id="MCJ8499753.1"/>
    </source>
</evidence>
<feature type="domain" description="ABC transmembrane type-1" evidence="8">
    <location>
        <begin position="50"/>
        <end position="230"/>
    </location>
</feature>
<keyword evidence="10" id="KW-1185">Reference proteome</keyword>
<evidence type="ECO:0000256" key="7">
    <source>
        <dbReference type="RuleBase" id="RU363032"/>
    </source>
</evidence>
<dbReference type="Proteomes" id="UP001165427">
    <property type="component" value="Unassembled WGS sequence"/>
</dbReference>
<keyword evidence="6 7" id="KW-0472">Membrane</keyword>
<accession>A0AA41UNR6</accession>
<dbReference type="RefSeq" id="WP_246903240.1">
    <property type="nucleotide sequence ID" value="NZ_JALJRB010000003.1"/>
</dbReference>
<dbReference type="InterPro" id="IPR035906">
    <property type="entry name" value="MetI-like_sf"/>
</dbReference>
<evidence type="ECO:0000313" key="10">
    <source>
        <dbReference type="Proteomes" id="UP001165427"/>
    </source>
</evidence>
<evidence type="ECO:0000256" key="3">
    <source>
        <dbReference type="ARBA" id="ARBA00022475"/>
    </source>
</evidence>
<name>A0AA41UNR6_9BACT</name>
<dbReference type="InterPro" id="IPR000515">
    <property type="entry name" value="MetI-like"/>
</dbReference>
<dbReference type="PANTHER" id="PTHR30151:SF0">
    <property type="entry name" value="ABC TRANSPORTER PERMEASE PROTEIN MJ0413-RELATED"/>
    <property type="match status" value="1"/>
</dbReference>
<evidence type="ECO:0000256" key="6">
    <source>
        <dbReference type="ARBA" id="ARBA00023136"/>
    </source>
</evidence>
<dbReference type="PANTHER" id="PTHR30151">
    <property type="entry name" value="ALKANE SULFONATE ABC TRANSPORTER-RELATED, MEMBRANE SUBUNIT"/>
    <property type="match status" value="1"/>
</dbReference>
<comment type="caution">
    <text evidence="9">The sequence shown here is derived from an EMBL/GenBank/DDBJ whole genome shotgun (WGS) entry which is preliminary data.</text>
</comment>
<dbReference type="GO" id="GO:0005886">
    <property type="term" value="C:plasma membrane"/>
    <property type="evidence" value="ECO:0007669"/>
    <property type="project" value="UniProtKB-SubCell"/>
</dbReference>
<gene>
    <name evidence="9" type="ORF">MRX98_04140</name>
</gene>
<proteinExistence type="inferred from homology"/>
<evidence type="ECO:0000256" key="4">
    <source>
        <dbReference type="ARBA" id="ARBA00022692"/>
    </source>
</evidence>
<comment type="similarity">
    <text evidence="7">Belongs to the binding-protein-dependent transport system permease family.</text>
</comment>
<dbReference type="GO" id="GO:0055085">
    <property type="term" value="P:transmembrane transport"/>
    <property type="evidence" value="ECO:0007669"/>
    <property type="project" value="InterPro"/>
</dbReference>
<dbReference type="Pfam" id="PF00528">
    <property type="entry name" value="BPD_transp_1"/>
    <property type="match status" value="1"/>
</dbReference>
<reference evidence="9" key="1">
    <citation type="submission" date="2022-04" db="EMBL/GenBank/DDBJ databases">
        <title>Desulfatitalea alkaliphila sp. nov., a novel anaerobic sulfate-reducing bacterium isolated from terrestrial mud volcano, Taman Peninsula, Russia.</title>
        <authorList>
            <person name="Khomyakova M.A."/>
            <person name="Merkel A.Y."/>
            <person name="Slobodkin A.I."/>
        </authorList>
    </citation>
    <scope>NUCLEOTIDE SEQUENCE</scope>
    <source>
        <strain evidence="9">M08but</strain>
    </source>
</reference>
<dbReference type="AlphaFoldDB" id="A0AA41UNR6"/>